<dbReference type="InterPro" id="IPR041854">
    <property type="entry name" value="BFD-like_2Fe2S-bd_dom_sf"/>
</dbReference>
<dbReference type="PANTHER" id="PTHR37424">
    <property type="entry name" value="BACTERIOFERRITIN-ASSOCIATED FERREDOXIN"/>
    <property type="match status" value="1"/>
</dbReference>
<organism evidence="10">
    <name type="scientific">marine sediment metagenome</name>
    <dbReference type="NCBI Taxonomy" id="412755"/>
    <lineage>
        <taxon>unclassified sequences</taxon>
        <taxon>metagenomes</taxon>
        <taxon>ecological metagenomes</taxon>
    </lineage>
</organism>
<comment type="similarity">
    <text evidence="8">Belongs to the Bfd family.</text>
</comment>
<proteinExistence type="inferred from homology"/>
<evidence type="ECO:0000259" key="9">
    <source>
        <dbReference type="Pfam" id="PF04324"/>
    </source>
</evidence>
<dbReference type="GO" id="GO:0051537">
    <property type="term" value="F:2 iron, 2 sulfur cluster binding"/>
    <property type="evidence" value="ECO:0007669"/>
    <property type="project" value="UniProtKB-KW"/>
</dbReference>
<keyword evidence="1" id="KW-0813">Transport</keyword>
<evidence type="ECO:0000256" key="5">
    <source>
        <dbReference type="ARBA" id="ARBA00023004"/>
    </source>
</evidence>
<keyword evidence="3" id="KW-0479">Metal-binding</keyword>
<dbReference type="Gene3D" id="1.10.10.1100">
    <property type="entry name" value="BFD-like [2Fe-2S]-binding domain"/>
    <property type="match status" value="1"/>
</dbReference>
<keyword evidence="4" id="KW-0249">Electron transport</keyword>
<keyword evidence="6" id="KW-0411">Iron-sulfur</keyword>
<evidence type="ECO:0000256" key="2">
    <source>
        <dbReference type="ARBA" id="ARBA00022714"/>
    </source>
</evidence>
<dbReference type="AlphaFoldDB" id="A0A0F9DTN7"/>
<gene>
    <name evidence="10" type="ORF">LCGC14_2449310</name>
</gene>
<name>A0A0F9DTN7_9ZZZZ</name>
<dbReference type="PANTHER" id="PTHR37424:SF1">
    <property type="entry name" value="BACTERIOFERRITIN-ASSOCIATED FERREDOXIN"/>
    <property type="match status" value="1"/>
</dbReference>
<keyword evidence="2" id="KW-0001">2Fe-2S</keyword>
<evidence type="ECO:0000313" key="10">
    <source>
        <dbReference type="EMBL" id="KKL21051.1"/>
    </source>
</evidence>
<dbReference type="Pfam" id="PF04324">
    <property type="entry name" value="Fer2_BFD"/>
    <property type="match status" value="1"/>
</dbReference>
<evidence type="ECO:0000256" key="8">
    <source>
        <dbReference type="ARBA" id="ARBA00046332"/>
    </source>
</evidence>
<keyword evidence="5" id="KW-0408">Iron</keyword>
<evidence type="ECO:0000256" key="3">
    <source>
        <dbReference type="ARBA" id="ARBA00022723"/>
    </source>
</evidence>
<evidence type="ECO:0000256" key="4">
    <source>
        <dbReference type="ARBA" id="ARBA00022982"/>
    </source>
</evidence>
<dbReference type="EMBL" id="LAZR01037872">
    <property type="protein sequence ID" value="KKL21051.1"/>
    <property type="molecule type" value="Genomic_DNA"/>
</dbReference>
<evidence type="ECO:0000256" key="7">
    <source>
        <dbReference type="ARBA" id="ARBA00039386"/>
    </source>
</evidence>
<accession>A0A0F9DTN7</accession>
<sequence>MYICLCHGVTDKKIEQTIDDGATTMRELTKELKVGSQCGKCCGCTKKILNRRLIQIADVTDQVA</sequence>
<evidence type="ECO:0000256" key="1">
    <source>
        <dbReference type="ARBA" id="ARBA00022448"/>
    </source>
</evidence>
<dbReference type="InterPro" id="IPR007419">
    <property type="entry name" value="BFD-like_2Fe2S-bd_dom"/>
</dbReference>
<protein>
    <recommendedName>
        <fullName evidence="7">Bacterioferritin-associated ferredoxin</fullName>
    </recommendedName>
</protein>
<dbReference type="GO" id="GO:0046872">
    <property type="term" value="F:metal ion binding"/>
    <property type="evidence" value="ECO:0007669"/>
    <property type="project" value="UniProtKB-KW"/>
</dbReference>
<reference evidence="10" key="1">
    <citation type="journal article" date="2015" name="Nature">
        <title>Complex archaea that bridge the gap between prokaryotes and eukaryotes.</title>
        <authorList>
            <person name="Spang A."/>
            <person name="Saw J.H."/>
            <person name="Jorgensen S.L."/>
            <person name="Zaremba-Niedzwiedzka K."/>
            <person name="Martijn J."/>
            <person name="Lind A.E."/>
            <person name="van Eijk R."/>
            <person name="Schleper C."/>
            <person name="Guy L."/>
            <person name="Ettema T.J."/>
        </authorList>
    </citation>
    <scope>NUCLEOTIDE SEQUENCE</scope>
</reference>
<comment type="caution">
    <text evidence="10">The sequence shown here is derived from an EMBL/GenBank/DDBJ whole genome shotgun (WGS) entry which is preliminary data.</text>
</comment>
<dbReference type="InterPro" id="IPR052371">
    <property type="entry name" value="BFD-associated_ferredoxin"/>
</dbReference>
<feature type="domain" description="BFD-like [2Fe-2S]-binding" evidence="9">
    <location>
        <begin position="2"/>
        <end position="50"/>
    </location>
</feature>
<evidence type="ECO:0000256" key="6">
    <source>
        <dbReference type="ARBA" id="ARBA00023014"/>
    </source>
</evidence>